<dbReference type="InterPro" id="IPR027444">
    <property type="entry name" value="H-NS_C_dom"/>
</dbReference>
<proteinExistence type="inferred from homology"/>
<reference evidence="7 8" key="1">
    <citation type="submission" date="2017-05" db="EMBL/GenBank/DDBJ databases">
        <authorList>
            <person name="Song R."/>
            <person name="Chenine A.L."/>
            <person name="Ruprecht R.M."/>
        </authorList>
    </citation>
    <scope>NUCLEOTIDE SEQUENCE [LARGE SCALE GENOMIC DNA]</scope>
    <source>
        <strain evidence="7 8">CECT 8899</strain>
    </source>
</reference>
<evidence type="ECO:0000313" key="8">
    <source>
        <dbReference type="Proteomes" id="UP000201613"/>
    </source>
</evidence>
<comment type="similarity">
    <text evidence="2">Belongs to the histone-like protein H-NS family.</text>
</comment>
<organism evidence="7 8">
    <name type="scientific">Flavimaricola marinus</name>
    <dbReference type="NCBI Taxonomy" id="1819565"/>
    <lineage>
        <taxon>Bacteria</taxon>
        <taxon>Pseudomonadati</taxon>
        <taxon>Pseudomonadota</taxon>
        <taxon>Alphaproteobacteria</taxon>
        <taxon>Rhodobacterales</taxon>
        <taxon>Paracoccaceae</taxon>
        <taxon>Flavimaricola</taxon>
    </lineage>
</organism>
<dbReference type="SMART" id="SM00528">
    <property type="entry name" value="HNS"/>
    <property type="match status" value="1"/>
</dbReference>
<dbReference type="Proteomes" id="UP000201613">
    <property type="component" value="Unassembled WGS sequence"/>
</dbReference>
<keyword evidence="3" id="KW-0963">Cytoplasm</keyword>
<feature type="domain" description="DNA-binding protein H-NS-like C-terminal" evidence="6">
    <location>
        <begin position="62"/>
        <end position="107"/>
    </location>
</feature>
<dbReference type="GO" id="GO:0005829">
    <property type="term" value="C:cytosol"/>
    <property type="evidence" value="ECO:0007669"/>
    <property type="project" value="TreeGrafter"/>
</dbReference>
<dbReference type="InterPro" id="IPR037150">
    <property type="entry name" value="H-NS_C_dom_sf"/>
</dbReference>
<dbReference type="EMBL" id="FXZK01000001">
    <property type="protein sequence ID" value="SMY06057.1"/>
    <property type="molecule type" value="Genomic_DNA"/>
</dbReference>
<dbReference type="GO" id="GO:0003681">
    <property type="term" value="F:bent DNA binding"/>
    <property type="evidence" value="ECO:0007669"/>
    <property type="project" value="TreeGrafter"/>
</dbReference>
<dbReference type="SUPFAM" id="SSF81273">
    <property type="entry name" value="H-NS histone-like proteins"/>
    <property type="match status" value="1"/>
</dbReference>
<evidence type="ECO:0000256" key="2">
    <source>
        <dbReference type="ARBA" id="ARBA00010610"/>
    </source>
</evidence>
<evidence type="ECO:0000256" key="3">
    <source>
        <dbReference type="ARBA" id="ARBA00022490"/>
    </source>
</evidence>
<evidence type="ECO:0000259" key="6">
    <source>
        <dbReference type="SMART" id="SM00528"/>
    </source>
</evidence>
<dbReference type="Pfam" id="PF00816">
    <property type="entry name" value="Histone_HNS"/>
    <property type="match status" value="1"/>
</dbReference>
<protein>
    <submittedName>
        <fullName evidence="7">H-NS histone family protein</fullName>
    </submittedName>
</protein>
<keyword evidence="4" id="KW-0238">DNA-binding</keyword>
<evidence type="ECO:0000256" key="4">
    <source>
        <dbReference type="ARBA" id="ARBA00023125"/>
    </source>
</evidence>
<sequence length="107" mass="11767">MTLDLNTLSRKELQKLRRDVDKAIDTLAAREKKAALEAAEKAAAEHGFSLAELAGMSGKRGGSNKPKSPPKFRNPENPEQTWTGKGRKPEWFKAGIESGKTEDDFAI</sequence>
<dbReference type="GO" id="GO:0003680">
    <property type="term" value="F:minor groove of adenine-thymine-rich DNA binding"/>
    <property type="evidence" value="ECO:0007669"/>
    <property type="project" value="TreeGrafter"/>
</dbReference>
<accession>A0A238L8N2</accession>
<dbReference type="RefSeq" id="WP_093990280.1">
    <property type="nucleotide sequence ID" value="NZ_FXZK01000001.1"/>
</dbReference>
<comment type="subcellular location">
    <subcellularLocation>
        <location evidence="1">Cytoplasm</location>
        <location evidence="1">Nucleoid</location>
    </subcellularLocation>
</comment>
<gene>
    <name evidence="7" type="ORF">LOM8899_00178</name>
</gene>
<dbReference type="AlphaFoldDB" id="A0A238L8N2"/>
<evidence type="ECO:0000256" key="5">
    <source>
        <dbReference type="SAM" id="MobiDB-lite"/>
    </source>
</evidence>
<dbReference type="PANTHER" id="PTHR38097:SF2">
    <property type="entry name" value="DNA-BINDING PROTEIN STPA"/>
    <property type="match status" value="1"/>
</dbReference>
<keyword evidence="8" id="KW-1185">Reference proteome</keyword>
<dbReference type="GO" id="GO:0000976">
    <property type="term" value="F:transcription cis-regulatory region binding"/>
    <property type="evidence" value="ECO:0007669"/>
    <property type="project" value="TreeGrafter"/>
</dbReference>
<dbReference type="GO" id="GO:0032993">
    <property type="term" value="C:protein-DNA complex"/>
    <property type="evidence" value="ECO:0007669"/>
    <property type="project" value="TreeGrafter"/>
</dbReference>
<dbReference type="OrthoDB" id="5297879at2"/>
<dbReference type="PANTHER" id="PTHR38097">
    <property type="match status" value="1"/>
</dbReference>
<feature type="region of interest" description="Disordered" evidence="5">
    <location>
        <begin position="54"/>
        <end position="107"/>
    </location>
</feature>
<dbReference type="GO" id="GO:0009295">
    <property type="term" value="C:nucleoid"/>
    <property type="evidence" value="ECO:0007669"/>
    <property type="project" value="UniProtKB-SubCell"/>
</dbReference>
<dbReference type="Gene3D" id="4.10.430.10">
    <property type="entry name" value="Histone-like protein H-NS, C-terminal domain"/>
    <property type="match status" value="1"/>
</dbReference>
<evidence type="ECO:0000256" key="1">
    <source>
        <dbReference type="ARBA" id="ARBA00004453"/>
    </source>
</evidence>
<evidence type="ECO:0000313" key="7">
    <source>
        <dbReference type="EMBL" id="SMY06057.1"/>
    </source>
</evidence>
<name>A0A238L8N2_9RHOB</name>
<dbReference type="GO" id="GO:0001217">
    <property type="term" value="F:DNA-binding transcription repressor activity"/>
    <property type="evidence" value="ECO:0007669"/>
    <property type="project" value="TreeGrafter"/>
</dbReference>